<evidence type="ECO:0000313" key="1">
    <source>
        <dbReference type="EMBL" id="CAB3983505.1"/>
    </source>
</evidence>
<dbReference type="SUPFAM" id="SSF56672">
    <property type="entry name" value="DNA/RNA polymerases"/>
    <property type="match status" value="1"/>
</dbReference>
<dbReference type="PROSITE" id="PS50878">
    <property type="entry name" value="RT_POL"/>
    <property type="match status" value="1"/>
</dbReference>
<protein>
    <submittedName>
        <fullName evidence="1">Uncharacterized protein</fullName>
    </submittedName>
</protein>
<dbReference type="Proteomes" id="UP001152795">
    <property type="component" value="Unassembled WGS sequence"/>
</dbReference>
<reference evidence="1" key="1">
    <citation type="submission" date="2020-04" db="EMBL/GenBank/DDBJ databases">
        <authorList>
            <person name="Alioto T."/>
            <person name="Alioto T."/>
            <person name="Gomez Garrido J."/>
        </authorList>
    </citation>
    <scope>NUCLEOTIDE SEQUENCE</scope>
    <source>
        <strain evidence="1">A484AB</strain>
    </source>
</reference>
<gene>
    <name evidence="1" type="ORF">PACLA_8A054021</name>
</gene>
<dbReference type="InterPro" id="IPR043502">
    <property type="entry name" value="DNA/RNA_pol_sf"/>
</dbReference>
<evidence type="ECO:0000313" key="2">
    <source>
        <dbReference type="Proteomes" id="UP001152795"/>
    </source>
</evidence>
<keyword evidence="2" id="KW-1185">Reference proteome</keyword>
<sequence length="692" mass="80486">MMNILVSDHSIVQFKTTTKKPSVARKTISYRRWKSLDVNQFRQSIDDIDIQSVNSLSDLALLYNSALRDLLEKHVPLRSKTVTLHPQAEWFDAKLLIEKRAKRKLERKFRLSNSPEDIRQFNEHSEYYSHLLVTTRQKFYTDKIEANYGDQKVLFQVLDKLLHRFESSCETVEKLEYFSSVSEHQIENIIRLTNNKSCELDPIPTWLLKQCIPALLPIITKIVNLSLHDAFVPTLFKQAFLTQILKTISLSTDEENSFRPISNLSYVSKLIEKVVDTQLTNHIQEHNLDESLQSAYKKHHSTETAWVRLHNDILSELDDNKTVLLVSLDLSAAFDTIDHSILLRLLESRLGVSGQCLNWFRSYLSNRTTRVIIDGKRSDIKRVNFGVPQGSVLGPKLFTLYILPLGDIARKHNVQFHIYADDCQLYISFKYENRLKTIDRMESLMHDIKTWMTKNMVKLDDDKTKFLVLTGPRRDCSDFPCLSIENESIVKSESVTLLGVELDDKLTLKSHVRNVAKSCFFKLRNMRKIRKCITEDAARIMVHSMITSRLDYCNATLYGLPNCDLDRLYSVQKLAARLITGTRKYDHITPILERLHWLPVKKRMEYKILLLVFKCLQGTAPEYLSKLLKKRENKGTRADDKNPLVIPRFKKVTQGGRCFGRSGPTLWNNLPDNLRLETSFSIFKRRLKTHFF</sequence>
<dbReference type="OrthoDB" id="419189at2759"/>
<dbReference type="AlphaFoldDB" id="A0A6S7FVK4"/>
<dbReference type="Pfam" id="PF00078">
    <property type="entry name" value="RVT_1"/>
    <property type="match status" value="1"/>
</dbReference>
<dbReference type="CDD" id="cd01650">
    <property type="entry name" value="RT_nLTR_like"/>
    <property type="match status" value="1"/>
</dbReference>
<dbReference type="InterPro" id="IPR000477">
    <property type="entry name" value="RT_dom"/>
</dbReference>
<name>A0A6S7FVK4_PARCT</name>
<comment type="caution">
    <text evidence="1">The sequence shown here is derived from an EMBL/GenBank/DDBJ whole genome shotgun (WGS) entry which is preliminary data.</text>
</comment>
<proteinExistence type="predicted"/>
<organism evidence="1 2">
    <name type="scientific">Paramuricea clavata</name>
    <name type="common">Red gorgonian</name>
    <name type="synonym">Violescent sea-whip</name>
    <dbReference type="NCBI Taxonomy" id="317549"/>
    <lineage>
        <taxon>Eukaryota</taxon>
        <taxon>Metazoa</taxon>
        <taxon>Cnidaria</taxon>
        <taxon>Anthozoa</taxon>
        <taxon>Octocorallia</taxon>
        <taxon>Malacalcyonacea</taxon>
        <taxon>Plexauridae</taxon>
        <taxon>Paramuricea</taxon>
    </lineage>
</organism>
<accession>A0A6S7FVK4</accession>
<dbReference type="PANTHER" id="PTHR33332">
    <property type="entry name" value="REVERSE TRANSCRIPTASE DOMAIN-CONTAINING PROTEIN"/>
    <property type="match status" value="1"/>
</dbReference>
<dbReference type="EMBL" id="CACRXK020000621">
    <property type="protein sequence ID" value="CAB3983505.1"/>
    <property type="molecule type" value="Genomic_DNA"/>
</dbReference>